<evidence type="ECO:0000256" key="1">
    <source>
        <dbReference type="SAM" id="Phobius"/>
    </source>
</evidence>
<evidence type="ECO:0000313" key="3">
    <source>
        <dbReference type="Proteomes" id="UP000324354"/>
    </source>
</evidence>
<dbReference type="GeneID" id="41713399"/>
<keyword evidence="1" id="KW-1133">Transmembrane helix</keyword>
<feature type="transmembrane region" description="Helical" evidence="1">
    <location>
        <begin position="7"/>
        <end position="23"/>
    </location>
</feature>
<feature type="transmembrane region" description="Helical" evidence="1">
    <location>
        <begin position="66"/>
        <end position="84"/>
    </location>
</feature>
<dbReference type="RefSeq" id="WP_011012721.1">
    <property type="nucleotide sequence ID" value="NC_003413.1"/>
</dbReference>
<sequence>MDLRKIIYFSLGILVLGLITGIYYKRVDHIYRCTAWILGLLAIILLQRKRFSFGSKVLDALLSPFYSEDIMAILALFGAVHVSLVNLPFTTIDLFHKEWRNADIISHFLGGLVLWLIIAKVLYELKLSNKEVLFYSIVIFYTLAVGWESIEKLSESQISFITESLGNKIRDIIADTLGLFTGIMMVKKGKVNSFRLS</sequence>
<name>A0A5C0XSH5_PYRFU</name>
<feature type="transmembrane region" description="Helical" evidence="1">
    <location>
        <begin position="132"/>
        <end position="150"/>
    </location>
</feature>
<keyword evidence="1" id="KW-0472">Membrane</keyword>
<keyword evidence="1" id="KW-0812">Transmembrane</keyword>
<protein>
    <submittedName>
        <fullName evidence="2">Uncharacterized protein</fullName>
    </submittedName>
</protein>
<feature type="transmembrane region" description="Helical" evidence="1">
    <location>
        <begin position="104"/>
        <end position="123"/>
    </location>
</feature>
<dbReference type="EMBL" id="CP023154">
    <property type="protein sequence ID" value="QEK79198.1"/>
    <property type="molecule type" value="Genomic_DNA"/>
</dbReference>
<evidence type="ECO:0000313" key="2">
    <source>
        <dbReference type="EMBL" id="QEK79198.1"/>
    </source>
</evidence>
<accession>A0A5C0XSH5</accession>
<dbReference type="OrthoDB" id="85879at2157"/>
<organism evidence="2 3">
    <name type="scientific">Pyrococcus furiosus (strain ATCC 43587 / DSM 3638 / JCM 8422 / Vc1)</name>
    <dbReference type="NCBI Taxonomy" id="186497"/>
    <lineage>
        <taxon>Archaea</taxon>
        <taxon>Methanobacteriati</taxon>
        <taxon>Methanobacteriota</taxon>
        <taxon>Thermococci</taxon>
        <taxon>Thermococcales</taxon>
        <taxon>Thermococcaceae</taxon>
        <taxon>Pyrococcus</taxon>
    </lineage>
</organism>
<dbReference type="GeneID" id="13300888"/>
<dbReference type="AlphaFoldDB" id="A0A5C0XSH5"/>
<dbReference type="Proteomes" id="UP000324354">
    <property type="component" value="Chromosome"/>
</dbReference>
<feature type="transmembrane region" description="Helical" evidence="1">
    <location>
        <begin position="29"/>
        <end position="46"/>
    </location>
</feature>
<reference evidence="2 3" key="1">
    <citation type="submission" date="2017-08" db="EMBL/GenBank/DDBJ databases">
        <title>Resequencing and Reannotation of the genome of Pyrococcus furiosus type strain DSM3638.</title>
        <authorList>
            <person name="Reichelt R.M."/>
            <person name="Bunk B."/>
        </authorList>
    </citation>
    <scope>NUCLEOTIDE SEQUENCE [LARGE SCALE GENOMIC DNA]</scope>
    <source>
        <strain evidence="2 3">DSM 3638</strain>
    </source>
</reference>
<gene>
    <name evidence="2" type="ORF">PFDSM3638_07950</name>
</gene>
<proteinExistence type="predicted"/>